<dbReference type="SUPFAM" id="SSF49870">
    <property type="entry name" value="Osmotin, thaumatin-like protein"/>
    <property type="match status" value="1"/>
</dbReference>
<dbReference type="InterPro" id="IPR006771">
    <property type="entry name" value="CetA-like"/>
</dbReference>
<gene>
    <name evidence="3" type="ORF">JI435_126710</name>
</gene>
<evidence type="ECO:0008006" key="5">
    <source>
        <dbReference type="Google" id="ProtNLM"/>
    </source>
</evidence>
<evidence type="ECO:0000313" key="3">
    <source>
        <dbReference type="EMBL" id="QRD06923.1"/>
    </source>
</evidence>
<keyword evidence="4" id="KW-1185">Reference proteome</keyword>
<keyword evidence="2" id="KW-0732">Signal</keyword>
<evidence type="ECO:0000256" key="1">
    <source>
        <dbReference type="SAM" id="MobiDB-lite"/>
    </source>
</evidence>
<dbReference type="Pfam" id="PF04681">
    <property type="entry name" value="Bys1"/>
    <property type="match status" value="1"/>
</dbReference>
<dbReference type="PANTHER" id="PTHR36195:SF4">
    <property type="entry name" value="DOMAIN PROTEIN, PUTATIVE (AFU_ORTHOLOGUE AFUA_5G01990)-RELATED"/>
    <property type="match status" value="1"/>
</dbReference>
<evidence type="ECO:0000256" key="2">
    <source>
        <dbReference type="SAM" id="SignalP"/>
    </source>
</evidence>
<evidence type="ECO:0000313" key="4">
    <source>
        <dbReference type="Proteomes" id="UP000663193"/>
    </source>
</evidence>
<feature type="signal peptide" evidence="2">
    <location>
        <begin position="1"/>
        <end position="18"/>
    </location>
</feature>
<dbReference type="OrthoDB" id="5144514at2759"/>
<feature type="chain" id="PRO_5034255282" description="Secreted protein" evidence="2">
    <location>
        <begin position="19"/>
        <end position="314"/>
    </location>
</feature>
<proteinExistence type="predicted"/>
<dbReference type="OMA" id="YVNAKRH"/>
<feature type="compositionally biased region" description="Basic and acidic residues" evidence="1">
    <location>
        <begin position="271"/>
        <end position="281"/>
    </location>
</feature>
<dbReference type="KEGG" id="pno:SNOG_12671"/>
<dbReference type="InterPro" id="IPR037176">
    <property type="entry name" value="Osmotin/thaumatin-like_sf"/>
</dbReference>
<name>A0A7U2IBT2_PHANO</name>
<dbReference type="AlphaFoldDB" id="A0A7U2IBT2"/>
<dbReference type="PANTHER" id="PTHR36195">
    <property type="entry name" value="DOMAIN PROTEIN, PUTATIVE (AFU_ORTHOLOGUE AFUA_5G01990)-RELATED-RELATED"/>
    <property type="match status" value="1"/>
</dbReference>
<dbReference type="VEuPathDB" id="FungiDB:JI435_126710"/>
<protein>
    <recommendedName>
        <fullName evidence="5">Secreted protein</fullName>
    </recommendedName>
</protein>
<organism evidence="3 4">
    <name type="scientific">Phaeosphaeria nodorum (strain SN15 / ATCC MYA-4574 / FGSC 10173)</name>
    <name type="common">Glume blotch fungus</name>
    <name type="synonym">Parastagonospora nodorum</name>
    <dbReference type="NCBI Taxonomy" id="321614"/>
    <lineage>
        <taxon>Eukaryota</taxon>
        <taxon>Fungi</taxon>
        <taxon>Dikarya</taxon>
        <taxon>Ascomycota</taxon>
        <taxon>Pezizomycotina</taxon>
        <taxon>Dothideomycetes</taxon>
        <taxon>Pleosporomycetidae</taxon>
        <taxon>Pleosporales</taxon>
        <taxon>Pleosporineae</taxon>
        <taxon>Phaeosphaeriaceae</taxon>
        <taxon>Parastagonospora</taxon>
    </lineage>
</organism>
<feature type="region of interest" description="Disordered" evidence="1">
    <location>
        <begin position="214"/>
        <end position="284"/>
    </location>
</feature>
<feature type="compositionally biased region" description="Low complexity" evidence="1">
    <location>
        <begin position="245"/>
        <end position="256"/>
    </location>
</feature>
<sequence>MQLTLVSVAAAMVATVSAYGSIEAVANRDAVTLNKECDKSQPHASIINRCDYDVHIWSVLKGDGCNPDKMVTLKKGEMYAENYVNASATLDGRGVSIKISKTEQCKPNDITQLEYFMDDVNKETKYQMNYLDVSYVDCLGGDCPTKSEGYYLEVGSKNARAQKLTLDASWCPILSCHDPISCAAMSYILPDDTRTKTCDFTSNMKFYLCGSDAPSDDDAKPSYPAPKPEAPKPEAPKPEAPKPKPSTTAQAPSSSANDYNVDLPTITPPAELKDAPKEPKVKTKTVVVTAYEYVNAKRSEHVHRHARRHQNFRA</sequence>
<accession>A0A7U2IBT2</accession>
<dbReference type="EMBL" id="CP069043">
    <property type="protein sequence ID" value="QRD06923.1"/>
    <property type="molecule type" value="Genomic_DNA"/>
</dbReference>
<dbReference type="RefSeq" id="XP_001802892.1">
    <property type="nucleotide sequence ID" value="XM_001802840.1"/>
</dbReference>
<dbReference type="Proteomes" id="UP000663193">
    <property type="component" value="Chromosome 21"/>
</dbReference>
<feature type="compositionally biased region" description="Basic and acidic residues" evidence="1">
    <location>
        <begin position="229"/>
        <end position="242"/>
    </location>
</feature>
<reference evidence="4" key="1">
    <citation type="journal article" date="2021" name="BMC Genomics">
        <title>Chromosome-level genome assembly and manually-curated proteome of model necrotroph Parastagonospora nodorum Sn15 reveals a genome-wide trove of candidate effector homologs, and redundancy of virulence-related functions within an accessory chromosome.</title>
        <authorList>
            <person name="Bertazzoni S."/>
            <person name="Jones D.A.B."/>
            <person name="Phan H.T."/>
            <person name="Tan K.-C."/>
            <person name="Hane J.K."/>
        </authorList>
    </citation>
    <scope>NUCLEOTIDE SEQUENCE [LARGE SCALE GENOMIC DNA]</scope>
    <source>
        <strain evidence="4">SN15 / ATCC MYA-4574 / FGSC 10173)</strain>
    </source>
</reference>